<dbReference type="InParanoid" id="K1QEP0"/>
<evidence type="ECO:0000259" key="9">
    <source>
        <dbReference type="Pfam" id="PF24656"/>
    </source>
</evidence>
<organism evidence="10">
    <name type="scientific">Magallana gigas</name>
    <name type="common">Pacific oyster</name>
    <name type="synonym">Crassostrea gigas</name>
    <dbReference type="NCBI Taxonomy" id="29159"/>
    <lineage>
        <taxon>Eukaryota</taxon>
        <taxon>Metazoa</taxon>
        <taxon>Spiralia</taxon>
        <taxon>Lophotrochozoa</taxon>
        <taxon>Mollusca</taxon>
        <taxon>Bivalvia</taxon>
        <taxon>Autobranchia</taxon>
        <taxon>Pteriomorphia</taxon>
        <taxon>Ostreida</taxon>
        <taxon>Ostreoidea</taxon>
        <taxon>Ostreidae</taxon>
        <taxon>Magallana</taxon>
    </lineage>
</organism>
<dbReference type="SUPFAM" id="SSF54001">
    <property type="entry name" value="Cysteine proteinases"/>
    <property type="match status" value="1"/>
</dbReference>
<comment type="subcellular location">
    <subcellularLocation>
        <location evidence="1">Cytoplasm</location>
        <location evidence="1">Cytoskeleton</location>
        <location evidence="1">Microtubule organizing center</location>
        <location evidence="1">Centrosome</location>
        <location evidence="1">Centriole</location>
    </subcellularLocation>
</comment>
<evidence type="ECO:0000256" key="6">
    <source>
        <dbReference type="ARBA" id="ARBA00024729"/>
    </source>
</evidence>
<comment type="function">
    <text evidence="6">Centrosomal protein involved in regulation of centriole duplication. Required to limit centriole duplication to once per cell cycle by preventing centriole reduplication.</text>
</comment>
<reference evidence="10" key="1">
    <citation type="journal article" date="2012" name="Nature">
        <title>The oyster genome reveals stress adaptation and complexity of shell formation.</title>
        <authorList>
            <person name="Zhang G."/>
            <person name="Fang X."/>
            <person name="Guo X."/>
            <person name="Li L."/>
            <person name="Luo R."/>
            <person name="Xu F."/>
            <person name="Yang P."/>
            <person name="Zhang L."/>
            <person name="Wang X."/>
            <person name="Qi H."/>
            <person name="Xiong Z."/>
            <person name="Que H."/>
            <person name="Xie Y."/>
            <person name="Holland P.W."/>
            <person name="Paps J."/>
            <person name="Zhu Y."/>
            <person name="Wu F."/>
            <person name="Chen Y."/>
            <person name="Wang J."/>
            <person name="Peng C."/>
            <person name="Meng J."/>
            <person name="Yang L."/>
            <person name="Liu J."/>
            <person name="Wen B."/>
            <person name="Zhang N."/>
            <person name="Huang Z."/>
            <person name="Zhu Q."/>
            <person name="Feng Y."/>
            <person name="Mount A."/>
            <person name="Hedgecock D."/>
            <person name="Xu Z."/>
            <person name="Liu Y."/>
            <person name="Domazet-Loso T."/>
            <person name="Du Y."/>
            <person name="Sun X."/>
            <person name="Zhang S."/>
            <person name="Liu B."/>
            <person name="Cheng P."/>
            <person name="Jiang X."/>
            <person name="Li J."/>
            <person name="Fan D."/>
            <person name="Wang W."/>
            <person name="Fu W."/>
            <person name="Wang T."/>
            <person name="Wang B."/>
            <person name="Zhang J."/>
            <person name="Peng Z."/>
            <person name="Li Y."/>
            <person name="Li N."/>
            <person name="Wang J."/>
            <person name="Chen M."/>
            <person name="He Y."/>
            <person name="Tan F."/>
            <person name="Song X."/>
            <person name="Zheng Q."/>
            <person name="Huang R."/>
            <person name="Yang H."/>
            <person name="Du X."/>
            <person name="Chen L."/>
            <person name="Yang M."/>
            <person name="Gaffney P.M."/>
            <person name="Wang S."/>
            <person name="Luo L."/>
            <person name="She Z."/>
            <person name="Ming Y."/>
            <person name="Huang W."/>
            <person name="Zhang S."/>
            <person name="Huang B."/>
            <person name="Zhang Y."/>
            <person name="Qu T."/>
            <person name="Ni P."/>
            <person name="Miao G."/>
            <person name="Wang J."/>
            <person name="Wang Q."/>
            <person name="Steinberg C.E."/>
            <person name="Wang H."/>
            <person name="Li N."/>
            <person name="Qian L."/>
            <person name="Zhang G."/>
            <person name="Li Y."/>
            <person name="Yang H."/>
            <person name="Liu X."/>
            <person name="Wang J."/>
            <person name="Yin Y."/>
            <person name="Wang J."/>
        </authorList>
    </citation>
    <scope>NUCLEOTIDE SEQUENCE [LARGE SCALE GENOMIC DNA]</scope>
    <source>
        <strain evidence="10">05x7-T-G4-1.051#20</strain>
    </source>
</reference>
<evidence type="ECO:0000256" key="4">
    <source>
        <dbReference type="ARBA" id="ARBA00022490"/>
    </source>
</evidence>
<dbReference type="GO" id="GO:0005814">
    <property type="term" value="C:centriole"/>
    <property type="evidence" value="ECO:0007669"/>
    <property type="project" value="UniProtKB-SubCell"/>
</dbReference>
<dbReference type="InterPro" id="IPR052299">
    <property type="entry name" value="CEP76"/>
</dbReference>
<dbReference type="PANTHER" id="PTHR46436:SF1">
    <property type="entry name" value="CENTROSOMAL PROTEIN OF 76 KDA"/>
    <property type="match status" value="1"/>
</dbReference>
<dbReference type="Pfam" id="PF15627">
    <property type="entry name" value="CEP76-C2"/>
    <property type="match status" value="1"/>
</dbReference>
<protein>
    <recommendedName>
        <fullName evidence="3">Centrosomal protein of 76 kDa</fullName>
    </recommendedName>
</protein>
<dbReference type="InterPro" id="IPR038765">
    <property type="entry name" value="Papain-like_cys_pep_sf"/>
</dbReference>
<dbReference type="Pfam" id="PF24656">
    <property type="entry name" value="CEPT76_peptidase"/>
    <property type="match status" value="1"/>
</dbReference>
<evidence type="ECO:0000313" key="10">
    <source>
        <dbReference type="EMBL" id="EKC27285.1"/>
    </source>
</evidence>
<keyword evidence="4" id="KW-0963">Cytoplasm</keyword>
<dbReference type="Pfam" id="PF24652">
    <property type="entry name" value="CEP76_C"/>
    <property type="match status" value="1"/>
</dbReference>
<evidence type="ECO:0000256" key="5">
    <source>
        <dbReference type="ARBA" id="ARBA00023212"/>
    </source>
</evidence>
<dbReference type="HOGENOM" id="CLU_241048_0_0_1"/>
<sequence length="1695" mass="191561">MIDRDGQFLSHLLIRPSGIFYPQSLSYDVNTHCLWVGSEANNTLVIYRYITRQDALTDLNPATADVMESLSEIPTTGTEKPQQGNQCLLKLMSPPKLLHSLTVTGVYGCYHISCVTSDRVWVSDMNNLMLTDTTGVPLHRVEDSCSGYDKGLHTVNSESELIYIDRKDNINKLSKDMKTTTTFIERTDSTWTPRCVYWSPSTGDLLVGMFKDDTKTGKVTRYNQSGQLTQTIQNDNTGLGLYNEPHYITENNNGDVVVSDYDYPSGAVVVTERGGRHRFSYTGHPSGSELWPWGICTDALSHILVCDGTTKTVQMIDRDDIDMDTASSTYSTHKCSKCPGDTEYHCVSCPCDLCPQCKENHVKDLQTIDHDVVSHRDKINYIPTQEVCVRHPSHVYTKYCEPCQVPVCDSWFGHKSHKLPVRSFLCGQRKHKILDIQTAYKTKRQKHRGTIHTIRSEALFYRPVLLPRIKTDFKTCHTEFSRYQSEMLTKAQTLKNRINKVRKDFMCNVFCDFDFKHRCLKHTIEMSRHIVSLQEYELRYVQPEFTFSALQFLSFIKTVLPQIHLTLHTSQLSMTGSLNKEDVMESLSAIQITERGNRRVGNQWLLKLTSGAEFHQSLTLTGVDRCYHISCVTSDRVWVSDTYDNLMLTDTTGVPIHRVEDSCRGLYGLHTVNSESELIYIDRKRNINKLSKDMKTTTTFIERTDSTWRPQCVYWSPSTWDLLVGMYRPPWPGKGKVTRYNQSGQLTQTIQNNNTGRRLYSGPHYITENNNGDVVVSDSIIAVVVTERGGRYRFSYKGHPSGSRLEPHGICTDPLSHILVCDNRTKTVQMLDCDGQFLSHLLIRPSGIFSPHSLSYDVNTHRLWVGSQDNNTVVIYRYITRQDALPDLNPATADVMESLSEIPTTGTEKPQQGNQCLLTLMSQCLVTLMSPPELLPSLTVTGVHGCYHISCVTSDRFWVSDTYDNLMLTDTTGVPLHCVEDSRSYLYGGSHTVNSESELIYIDRNYNINKLSKDMKTTTTFIERTDSTWRPQCVYWSLSTGDLLVGMYNDDTETGKVTRYNQSGQLTHTIQNDNTGRELYREPRYITENNNGDAVVSDFIYPSGAVVVTERGGRHRFSYTGHPSGSGLRPHGICTDPLSHILVCDHTTKTVQMLDCDGQFLSHLLIRPSGLLSRGSLSYDVNTHRLWVGSQDNNTVVIYRYITRQDALPGEAGKMADASTMLSISDPIHIVLIKTEASGETSLVSSNFFEWRTVLASSGNRMSMMLELKGTGNESKVPCGVIEIMMELFPKSTKNFGQDVVAAQISLEKSRQAERERLFLVYAKQWWKEYLQIRPAHQDRLVKIFAQDENMVNRPVNSFVKPLRGGRLLDSARHAARFVSLIHHEKVQSLGGGSKTEQWTNAHAFLCRNKGDCEDHAILLCSLLLGFGLDAYVCVGTKSKGAVHAWVVTISIEGTVVFWESLNGHRYIHLPIDPNAPPMDKQHRPKYPYKTIGCVFNHVSFYANNQPSDSVEVCKFNLKNEADWKSMSQDAVLSVCGPGASLAWPSMPPLCCSSLDSALVSNDLEQQLRVMVYEHRRDLGLTTNFDDQLSYLLTPALAAYELERVTGISAGNEEFQDSIKQAVPDGHTFKGYPIQFSHRNAKRAFATCLKSPVCEEIINCRGDHVRLGVRVKVYPYPENAIATWIMFACKYKSVL</sequence>
<feature type="domain" description="CEP76/DRC7 peptidase-like" evidence="9">
    <location>
        <begin position="1397"/>
        <end position="1527"/>
    </location>
</feature>
<dbReference type="PANTHER" id="PTHR46436">
    <property type="entry name" value="CENTROSOMAL PROTEIN OF 76 KDA"/>
    <property type="match status" value="1"/>
</dbReference>
<dbReference type="GO" id="GO:0046599">
    <property type="term" value="P:regulation of centriole replication"/>
    <property type="evidence" value="ECO:0007669"/>
    <property type="project" value="TreeGrafter"/>
</dbReference>
<feature type="domain" description="CEP76 C2" evidence="7">
    <location>
        <begin position="1212"/>
        <end position="1292"/>
    </location>
</feature>
<evidence type="ECO:0000256" key="3">
    <source>
        <dbReference type="ARBA" id="ARBA00015706"/>
    </source>
</evidence>
<gene>
    <name evidence="10" type="ORF">CGI_10010097</name>
</gene>
<evidence type="ECO:0000256" key="2">
    <source>
        <dbReference type="ARBA" id="ARBA00005400"/>
    </source>
</evidence>
<dbReference type="Gene3D" id="2.120.10.30">
    <property type="entry name" value="TolB, C-terminal domain"/>
    <property type="match status" value="3"/>
</dbReference>
<dbReference type="SUPFAM" id="SSF63829">
    <property type="entry name" value="Calcium-dependent phosphotriesterase"/>
    <property type="match status" value="1"/>
</dbReference>
<name>K1QEP0_MAGGI</name>
<dbReference type="SUPFAM" id="SSF101898">
    <property type="entry name" value="NHL repeat"/>
    <property type="match status" value="2"/>
</dbReference>
<evidence type="ECO:0000259" key="8">
    <source>
        <dbReference type="Pfam" id="PF24652"/>
    </source>
</evidence>
<keyword evidence="5" id="KW-0206">Cytoskeleton</keyword>
<accession>K1QEP0</accession>
<dbReference type="InterPro" id="IPR056288">
    <property type="entry name" value="CEP76_C"/>
</dbReference>
<evidence type="ECO:0000256" key="1">
    <source>
        <dbReference type="ARBA" id="ARBA00004114"/>
    </source>
</evidence>
<dbReference type="EMBL" id="JH816735">
    <property type="protein sequence ID" value="EKC27285.1"/>
    <property type="molecule type" value="Genomic_DNA"/>
</dbReference>
<evidence type="ECO:0000259" key="7">
    <source>
        <dbReference type="Pfam" id="PF15627"/>
    </source>
</evidence>
<dbReference type="InterPro" id="IPR028926">
    <property type="entry name" value="CEP76-C2"/>
</dbReference>
<feature type="domain" description="Centrosomal protein of 76 kDa C-terminal" evidence="8">
    <location>
        <begin position="1555"/>
        <end position="1692"/>
    </location>
</feature>
<dbReference type="Gene3D" id="3.10.620.30">
    <property type="match status" value="1"/>
</dbReference>
<comment type="similarity">
    <text evidence="2">Belongs to the CEP76 family.</text>
</comment>
<proteinExistence type="inferred from homology"/>
<dbReference type="InterPro" id="IPR056290">
    <property type="entry name" value="CEPT76/DRC7_peptidase-like_dom"/>
</dbReference>
<dbReference type="InterPro" id="IPR011042">
    <property type="entry name" value="6-blade_b-propeller_TolB-like"/>
</dbReference>